<comment type="caution">
    <text evidence="4">The sequence shown here is derived from an EMBL/GenBank/DDBJ whole genome shotgun (WGS) entry which is preliminary data.</text>
</comment>
<dbReference type="InterPro" id="IPR006860">
    <property type="entry name" value="FecR"/>
</dbReference>
<keyword evidence="1" id="KW-0472">Membrane</keyword>
<dbReference type="InterPro" id="IPR032508">
    <property type="entry name" value="FecR_C"/>
</dbReference>
<protein>
    <submittedName>
        <fullName evidence="4">DUF4974 domain-containing protein</fullName>
    </submittedName>
</protein>
<keyword evidence="1" id="KW-1133">Transmembrane helix</keyword>
<feature type="domain" description="FecR protein" evidence="2">
    <location>
        <begin position="178"/>
        <end position="266"/>
    </location>
</feature>
<feature type="transmembrane region" description="Helical" evidence="1">
    <location>
        <begin position="84"/>
        <end position="104"/>
    </location>
</feature>
<dbReference type="Gene3D" id="2.60.120.1440">
    <property type="match status" value="1"/>
</dbReference>
<dbReference type="PANTHER" id="PTHR30273:SF2">
    <property type="entry name" value="PROTEIN FECR"/>
    <property type="match status" value="1"/>
</dbReference>
<evidence type="ECO:0000259" key="2">
    <source>
        <dbReference type="Pfam" id="PF04773"/>
    </source>
</evidence>
<dbReference type="Proteomes" id="UP000290848">
    <property type="component" value="Unassembled WGS sequence"/>
</dbReference>
<evidence type="ECO:0000259" key="3">
    <source>
        <dbReference type="Pfam" id="PF16344"/>
    </source>
</evidence>
<dbReference type="AlphaFoldDB" id="A0A4Q0M3Z3"/>
<feature type="domain" description="Protein FecR C-terminal" evidence="3">
    <location>
        <begin position="310"/>
        <end position="374"/>
    </location>
</feature>
<evidence type="ECO:0000313" key="5">
    <source>
        <dbReference type="Proteomes" id="UP000290848"/>
    </source>
</evidence>
<dbReference type="Pfam" id="PF16344">
    <property type="entry name" value="FecR_C"/>
    <property type="match status" value="1"/>
</dbReference>
<dbReference type="GO" id="GO:0016989">
    <property type="term" value="F:sigma factor antagonist activity"/>
    <property type="evidence" value="ECO:0007669"/>
    <property type="project" value="TreeGrafter"/>
</dbReference>
<name>A0A4Q0M3Z3_9SPHI</name>
<dbReference type="RefSeq" id="WP_128770975.1">
    <property type="nucleotide sequence ID" value="NZ_RXOC01000016.1"/>
</dbReference>
<dbReference type="PANTHER" id="PTHR30273">
    <property type="entry name" value="PERIPLASMIC SIGNAL SENSOR AND SIGMA FACTOR ACTIVATOR FECR-RELATED"/>
    <property type="match status" value="1"/>
</dbReference>
<keyword evidence="1" id="KW-0812">Transmembrane</keyword>
<organism evidence="4 5">
    <name type="scientific">Arcticibacter tournemirensis</name>
    <dbReference type="NCBI Taxonomy" id="699437"/>
    <lineage>
        <taxon>Bacteria</taxon>
        <taxon>Pseudomonadati</taxon>
        <taxon>Bacteroidota</taxon>
        <taxon>Sphingobacteriia</taxon>
        <taxon>Sphingobacteriales</taxon>
        <taxon>Sphingobacteriaceae</taxon>
        <taxon>Arcticibacter</taxon>
    </lineage>
</organism>
<evidence type="ECO:0000313" key="4">
    <source>
        <dbReference type="EMBL" id="RXF67604.1"/>
    </source>
</evidence>
<accession>A0A4Q0M3Z3</accession>
<dbReference type="InterPro" id="IPR012373">
    <property type="entry name" value="Ferrdict_sens_TM"/>
</dbReference>
<proteinExistence type="predicted"/>
<dbReference type="PIRSF" id="PIRSF018266">
    <property type="entry name" value="FecR"/>
    <property type="match status" value="1"/>
</dbReference>
<dbReference type="Pfam" id="PF04773">
    <property type="entry name" value="FecR"/>
    <property type="match status" value="1"/>
</dbReference>
<evidence type="ECO:0000256" key="1">
    <source>
        <dbReference type="SAM" id="Phobius"/>
    </source>
</evidence>
<sequence>MSSKYEHIQQLYLERISGIISASDEVLLEKMLEEDAECRKIWELLSEEGEIIGVSEILNQVNVDSELQRLKEKTLHTEKKTHKLRWMTAAAAVVLLIGVTFLVFRNSERQGKQLAKSSRKGAGKVRLLLSNGKSVVLDSAINTGVVAIGEIQLHTSSNSLESITGGSATALNTLIVPVTEDYNITLSDGTQIKLNSDSRLKFPSRFAGNLREVYLEGEAFFDVANDVERPFIVHTGLNSVKVLGTSFNLSSYEKGIVKTSLVSGSVLVHSNSGEEVLLKPGLEARFTAGAGFVTERFDREDVLSWMNGVYYFHNKPLSELRIVIKRWFDTDISFDKPELAEKRISGMIEKGELDSFLKDLQTTSDITYYHKGSSLHLTE</sequence>
<dbReference type="EMBL" id="RXOC01000016">
    <property type="protein sequence ID" value="RXF67604.1"/>
    <property type="molecule type" value="Genomic_DNA"/>
</dbReference>
<dbReference type="Gene3D" id="3.55.50.30">
    <property type="match status" value="1"/>
</dbReference>
<reference evidence="4 5" key="1">
    <citation type="submission" date="2018-12" db="EMBL/GenBank/DDBJ databases">
        <title>The Draft Genome Sequence of the Soil Bacterium Pedobacter tournemirensis R1.</title>
        <authorList>
            <person name="He J."/>
        </authorList>
    </citation>
    <scope>NUCLEOTIDE SEQUENCE [LARGE SCALE GENOMIC DNA]</scope>
    <source>
        <strain evidence="4 5">R1</strain>
    </source>
</reference>
<gene>
    <name evidence="4" type="ORF">EKH83_18640</name>
</gene>